<comment type="caution">
    <text evidence="2">The sequence shown here is derived from an EMBL/GenBank/DDBJ whole genome shotgun (WGS) entry which is preliminary data.</text>
</comment>
<gene>
    <name evidence="2" type="ORF">E2C01_067329</name>
</gene>
<feature type="region of interest" description="Disordered" evidence="1">
    <location>
        <begin position="1"/>
        <end position="37"/>
    </location>
</feature>
<sequence length="93" mass="9268">MQRPGWARPAGAAGPEVKMVPASATGPITTGSFHAPDPGTGKAVHSVLSTFHAVYGDGVGNSYLGPMPGGCPTMDMEVGVCHTAPIPGGQTPI</sequence>
<keyword evidence="3" id="KW-1185">Reference proteome</keyword>
<evidence type="ECO:0000313" key="2">
    <source>
        <dbReference type="EMBL" id="MPC73013.1"/>
    </source>
</evidence>
<name>A0A5B7HSC2_PORTR</name>
<organism evidence="2 3">
    <name type="scientific">Portunus trituberculatus</name>
    <name type="common">Swimming crab</name>
    <name type="synonym">Neptunus trituberculatus</name>
    <dbReference type="NCBI Taxonomy" id="210409"/>
    <lineage>
        <taxon>Eukaryota</taxon>
        <taxon>Metazoa</taxon>
        <taxon>Ecdysozoa</taxon>
        <taxon>Arthropoda</taxon>
        <taxon>Crustacea</taxon>
        <taxon>Multicrustacea</taxon>
        <taxon>Malacostraca</taxon>
        <taxon>Eumalacostraca</taxon>
        <taxon>Eucarida</taxon>
        <taxon>Decapoda</taxon>
        <taxon>Pleocyemata</taxon>
        <taxon>Brachyura</taxon>
        <taxon>Eubrachyura</taxon>
        <taxon>Portunoidea</taxon>
        <taxon>Portunidae</taxon>
        <taxon>Portuninae</taxon>
        <taxon>Portunus</taxon>
    </lineage>
</organism>
<reference evidence="2 3" key="1">
    <citation type="submission" date="2019-05" db="EMBL/GenBank/DDBJ databases">
        <title>Another draft genome of Portunus trituberculatus and its Hox gene families provides insights of decapod evolution.</title>
        <authorList>
            <person name="Jeong J.-H."/>
            <person name="Song I."/>
            <person name="Kim S."/>
            <person name="Choi T."/>
            <person name="Kim D."/>
            <person name="Ryu S."/>
            <person name="Kim W."/>
        </authorList>
    </citation>
    <scope>NUCLEOTIDE SEQUENCE [LARGE SCALE GENOMIC DNA]</scope>
    <source>
        <tissue evidence="2">Muscle</tissue>
    </source>
</reference>
<evidence type="ECO:0000313" key="3">
    <source>
        <dbReference type="Proteomes" id="UP000324222"/>
    </source>
</evidence>
<protein>
    <submittedName>
        <fullName evidence="2">Uncharacterized protein</fullName>
    </submittedName>
</protein>
<feature type="compositionally biased region" description="Low complexity" evidence="1">
    <location>
        <begin position="1"/>
        <end position="15"/>
    </location>
</feature>
<evidence type="ECO:0000256" key="1">
    <source>
        <dbReference type="SAM" id="MobiDB-lite"/>
    </source>
</evidence>
<proteinExistence type="predicted"/>
<dbReference type="EMBL" id="VSRR010035895">
    <property type="protein sequence ID" value="MPC73013.1"/>
    <property type="molecule type" value="Genomic_DNA"/>
</dbReference>
<dbReference type="AlphaFoldDB" id="A0A5B7HSC2"/>
<dbReference type="Proteomes" id="UP000324222">
    <property type="component" value="Unassembled WGS sequence"/>
</dbReference>
<accession>A0A5B7HSC2</accession>